<name>A0AAN0KG60_9GAMM</name>
<evidence type="ECO:0000313" key="3">
    <source>
        <dbReference type="Proteomes" id="UP001377830"/>
    </source>
</evidence>
<dbReference type="Proteomes" id="UP001377830">
    <property type="component" value="Chromosome"/>
</dbReference>
<dbReference type="EMBL" id="AP028908">
    <property type="protein sequence ID" value="BES84594.1"/>
    <property type="molecule type" value="Genomic_DNA"/>
</dbReference>
<dbReference type="RefSeq" id="WP_261849173.1">
    <property type="nucleotide sequence ID" value="NZ_AP028908.1"/>
</dbReference>
<reference evidence="3" key="1">
    <citation type="journal article" date="2024" name="Int. J. Syst. Evol. Microbiol.">
        <title>Pectobacterium araliae sp. nov., a pathogen causing bacterial soft rot of Japanese angelica tree in Japan.</title>
        <authorList>
            <person name="Sawada H."/>
            <person name="Someya N."/>
            <person name="Morohoshi T."/>
            <person name="Ono M."/>
            <person name="Satou M."/>
        </authorList>
    </citation>
    <scope>NUCLEOTIDE SEQUENCE [LARGE SCALE GENOMIC DNA]</scope>
    <source>
        <strain evidence="3">MAFF 302110</strain>
    </source>
</reference>
<gene>
    <name evidence="2" type="ORF">PEC302110_16910</name>
</gene>
<keyword evidence="1" id="KW-0472">Membrane</keyword>
<proteinExistence type="predicted"/>
<sequence>MIEFFILLIFVILLLTWNVMSGFVYRKPLFMVCIGLLFSFIGAVVISSLERMEPLEIFKDVKLSLSVINYTIAAAGGSFIAGGLMLKAQHAARNERIAAERSFYLEVKLINDLIESFEEKMKQADILDVDEFKKTLVDGKVILYEKIQALQDKKDKLDKLEYE</sequence>
<keyword evidence="1" id="KW-0812">Transmembrane</keyword>
<evidence type="ECO:0000256" key="1">
    <source>
        <dbReference type="SAM" id="Phobius"/>
    </source>
</evidence>
<protein>
    <submittedName>
        <fullName evidence="2">Uncharacterized protein</fullName>
    </submittedName>
</protein>
<dbReference type="KEGG" id="parl:PEC302110_16910"/>
<dbReference type="AlphaFoldDB" id="A0AAN0KG60"/>
<keyword evidence="1" id="KW-1133">Transmembrane helix</keyword>
<feature type="transmembrane region" description="Helical" evidence="1">
    <location>
        <begin position="67"/>
        <end position="86"/>
    </location>
</feature>
<keyword evidence="3" id="KW-1185">Reference proteome</keyword>
<feature type="transmembrane region" description="Helical" evidence="1">
    <location>
        <begin position="6"/>
        <end position="24"/>
    </location>
</feature>
<feature type="transmembrane region" description="Helical" evidence="1">
    <location>
        <begin position="29"/>
        <end position="47"/>
    </location>
</feature>
<accession>A0AAN0KG60</accession>
<organism evidence="2 3">
    <name type="scientific">Pectobacterium araliae</name>
    <dbReference type="NCBI Taxonomy" id="3073862"/>
    <lineage>
        <taxon>Bacteria</taxon>
        <taxon>Pseudomonadati</taxon>
        <taxon>Pseudomonadota</taxon>
        <taxon>Gammaproteobacteria</taxon>
        <taxon>Enterobacterales</taxon>
        <taxon>Pectobacteriaceae</taxon>
        <taxon>Pectobacterium</taxon>
    </lineage>
</organism>
<evidence type="ECO:0000313" key="2">
    <source>
        <dbReference type="EMBL" id="BES84594.1"/>
    </source>
</evidence>